<comment type="caution">
    <text evidence="1">The sequence shown here is derived from an EMBL/GenBank/DDBJ whole genome shotgun (WGS) entry which is preliminary data.</text>
</comment>
<protein>
    <submittedName>
        <fullName evidence="1">7290_t:CDS:1</fullName>
    </submittedName>
</protein>
<dbReference type="AlphaFoldDB" id="A0A9N9I4G1"/>
<proteinExistence type="predicted"/>
<evidence type="ECO:0000313" key="1">
    <source>
        <dbReference type="EMBL" id="CAG8719036.1"/>
    </source>
</evidence>
<sequence length="97" mass="11662">DDDDDDNEFNQLITSGENYIGNELSFERTMNLWNQMLKNEILDDESNLEDKSNEIENFNIDNYLFKYKHSQRDSTAKWRLEKLFSVELEVLEYVNNL</sequence>
<organism evidence="1 2">
    <name type="scientific">Funneliformis caledonium</name>
    <dbReference type="NCBI Taxonomy" id="1117310"/>
    <lineage>
        <taxon>Eukaryota</taxon>
        <taxon>Fungi</taxon>
        <taxon>Fungi incertae sedis</taxon>
        <taxon>Mucoromycota</taxon>
        <taxon>Glomeromycotina</taxon>
        <taxon>Glomeromycetes</taxon>
        <taxon>Glomerales</taxon>
        <taxon>Glomeraceae</taxon>
        <taxon>Funneliformis</taxon>
    </lineage>
</organism>
<keyword evidence="2" id="KW-1185">Reference proteome</keyword>
<reference evidence="1" key="1">
    <citation type="submission" date="2021-06" db="EMBL/GenBank/DDBJ databases">
        <authorList>
            <person name="Kallberg Y."/>
            <person name="Tangrot J."/>
            <person name="Rosling A."/>
        </authorList>
    </citation>
    <scope>NUCLEOTIDE SEQUENCE</scope>
    <source>
        <strain evidence="1">UK204</strain>
    </source>
</reference>
<name>A0A9N9I4G1_9GLOM</name>
<accession>A0A9N9I4G1</accession>
<feature type="non-terminal residue" evidence="1">
    <location>
        <position position="1"/>
    </location>
</feature>
<dbReference type="EMBL" id="CAJVPQ010009925">
    <property type="protein sequence ID" value="CAG8719036.1"/>
    <property type="molecule type" value="Genomic_DNA"/>
</dbReference>
<evidence type="ECO:0000313" key="2">
    <source>
        <dbReference type="Proteomes" id="UP000789570"/>
    </source>
</evidence>
<dbReference type="Proteomes" id="UP000789570">
    <property type="component" value="Unassembled WGS sequence"/>
</dbReference>
<gene>
    <name evidence="1" type="ORF">FCALED_LOCUS14300</name>
</gene>